<evidence type="ECO:0000256" key="5">
    <source>
        <dbReference type="ARBA" id="ARBA00022898"/>
    </source>
</evidence>
<dbReference type="EMBL" id="JACIFY010000003">
    <property type="protein sequence ID" value="MBB4234730.1"/>
    <property type="molecule type" value="Genomic_DNA"/>
</dbReference>
<evidence type="ECO:0000256" key="8">
    <source>
        <dbReference type="ARBA" id="ARBA00070386"/>
    </source>
</evidence>
<evidence type="ECO:0000256" key="7">
    <source>
        <dbReference type="ARBA" id="ARBA00067024"/>
    </source>
</evidence>
<evidence type="ECO:0000256" key="2">
    <source>
        <dbReference type="ARBA" id="ARBA00009236"/>
    </source>
</evidence>
<dbReference type="Gene3D" id="3.90.1150.10">
    <property type="entry name" value="Aspartate Aminotransferase, domain 1"/>
    <property type="match status" value="1"/>
</dbReference>
<dbReference type="GO" id="GO:0019265">
    <property type="term" value="P:glycine biosynthetic process, by transamination of glyoxylate"/>
    <property type="evidence" value="ECO:0007669"/>
    <property type="project" value="TreeGrafter"/>
</dbReference>
<evidence type="ECO:0000256" key="4">
    <source>
        <dbReference type="ARBA" id="ARBA00022679"/>
    </source>
</evidence>
<reference evidence="15 16" key="1">
    <citation type="submission" date="2020-08" db="EMBL/GenBank/DDBJ databases">
        <title>Genomic Encyclopedia of Type Strains, Phase IV (KMG-V): Genome sequencing to study the core and pangenomes of soil and plant-associated prokaryotes.</title>
        <authorList>
            <person name="Whitman W."/>
        </authorList>
    </citation>
    <scope>NUCLEOTIDE SEQUENCE [LARGE SCALE GENOMIC DNA]</scope>
    <source>
        <strain evidence="15 16">SEMIA 4089</strain>
    </source>
</reference>
<evidence type="ECO:0000313" key="15">
    <source>
        <dbReference type="EMBL" id="MBB4234730.1"/>
    </source>
</evidence>
<protein>
    <recommendedName>
        <fullName evidence="8">Serine--glyoxylate aminotransferase</fullName>
        <ecNumber evidence="7">2.6.1.45</ecNumber>
    </recommendedName>
</protein>
<proteinExistence type="inferred from homology"/>
<dbReference type="InterPro" id="IPR020578">
    <property type="entry name" value="Aminotrans_V_PyrdxlP_BS"/>
</dbReference>
<accession>A0A7W6R1I8</accession>
<evidence type="ECO:0000256" key="6">
    <source>
        <dbReference type="ARBA" id="ARBA00060690"/>
    </source>
</evidence>
<dbReference type="GO" id="GO:0050281">
    <property type="term" value="F:L-serine-glyoxylate transaminase activity"/>
    <property type="evidence" value="ECO:0007669"/>
    <property type="project" value="UniProtKB-EC"/>
</dbReference>
<dbReference type="GO" id="GO:0008453">
    <property type="term" value="F:alanine-glyoxylate transaminase activity"/>
    <property type="evidence" value="ECO:0007669"/>
    <property type="project" value="TreeGrafter"/>
</dbReference>
<evidence type="ECO:0000256" key="13">
    <source>
        <dbReference type="RuleBase" id="RU004504"/>
    </source>
</evidence>
<dbReference type="InterPro" id="IPR015424">
    <property type="entry name" value="PyrdxlP-dep_Trfase"/>
</dbReference>
<evidence type="ECO:0000256" key="11">
    <source>
        <dbReference type="PIRSR" id="PIRSR000524-50"/>
    </source>
</evidence>
<dbReference type="FunFam" id="3.90.1150.10:FF:000031">
    <property type="entry name" value="Serine--glyoxylate aminotransferase"/>
    <property type="match status" value="1"/>
</dbReference>
<dbReference type="InterPro" id="IPR000192">
    <property type="entry name" value="Aminotrans_V_dom"/>
</dbReference>
<dbReference type="PANTHER" id="PTHR21152:SF24">
    <property type="entry name" value="ALANINE--GLYOXYLATE AMINOTRANSFERASE 1"/>
    <property type="match status" value="1"/>
</dbReference>
<evidence type="ECO:0000259" key="14">
    <source>
        <dbReference type="Pfam" id="PF00266"/>
    </source>
</evidence>
<evidence type="ECO:0000256" key="3">
    <source>
        <dbReference type="ARBA" id="ARBA00022576"/>
    </source>
</evidence>
<dbReference type="Pfam" id="PF00266">
    <property type="entry name" value="Aminotran_5"/>
    <property type="match status" value="1"/>
</dbReference>
<evidence type="ECO:0000256" key="1">
    <source>
        <dbReference type="ARBA" id="ARBA00001933"/>
    </source>
</evidence>
<evidence type="ECO:0000256" key="10">
    <source>
        <dbReference type="PIRSR" id="PIRSR000524-1"/>
    </source>
</evidence>
<dbReference type="SUPFAM" id="SSF53383">
    <property type="entry name" value="PLP-dependent transferases"/>
    <property type="match status" value="1"/>
</dbReference>
<evidence type="ECO:0000256" key="9">
    <source>
        <dbReference type="ARBA" id="ARBA00093187"/>
    </source>
</evidence>
<evidence type="ECO:0000313" key="16">
    <source>
        <dbReference type="Proteomes" id="UP000540909"/>
    </source>
</evidence>
<comment type="caution">
    <text evidence="15">The sequence shown here is derived from an EMBL/GenBank/DDBJ whole genome shotgun (WGS) entry which is preliminary data.</text>
</comment>
<keyword evidence="3 15" id="KW-0032">Aminotransferase</keyword>
<dbReference type="AlphaFoldDB" id="A0A7W6R1I8"/>
<gene>
    <name evidence="15" type="ORF">GGD57_001286</name>
</gene>
<dbReference type="InterPro" id="IPR015421">
    <property type="entry name" value="PyrdxlP-dep_Trfase_major"/>
</dbReference>
<dbReference type="PROSITE" id="PS00595">
    <property type="entry name" value="AA_TRANSFER_CLASS_5"/>
    <property type="match status" value="1"/>
</dbReference>
<feature type="binding site" evidence="10">
    <location>
        <position position="374"/>
    </location>
    <ligand>
        <name>substrate</name>
    </ligand>
</feature>
<dbReference type="EC" id="2.6.1.45" evidence="7"/>
<feature type="modified residue" description="N6-(pyridoxal phosphate)lysine" evidence="11">
    <location>
        <position position="229"/>
    </location>
</feature>
<comment type="similarity">
    <text evidence="2 12">Belongs to the class-V pyridoxal-phosphate-dependent aminotransferase family.</text>
</comment>
<dbReference type="PIRSF" id="PIRSF000524">
    <property type="entry name" value="SPT"/>
    <property type="match status" value="1"/>
</dbReference>
<comment type="catalytic activity">
    <reaction evidence="9">
        <text>glyoxylate + L-serine = 3-hydroxypyruvate + glycine</text>
        <dbReference type="Rhea" id="RHEA:19125"/>
        <dbReference type="ChEBI" id="CHEBI:17180"/>
        <dbReference type="ChEBI" id="CHEBI:33384"/>
        <dbReference type="ChEBI" id="CHEBI:36655"/>
        <dbReference type="ChEBI" id="CHEBI:57305"/>
        <dbReference type="EC" id="2.6.1.45"/>
    </reaction>
</comment>
<dbReference type="InterPro" id="IPR015422">
    <property type="entry name" value="PyrdxlP-dep_Trfase_small"/>
</dbReference>
<dbReference type="InterPro" id="IPR024169">
    <property type="entry name" value="SP_NH2Trfase/AEP_transaminase"/>
</dbReference>
<dbReference type="Gene3D" id="3.40.640.10">
    <property type="entry name" value="Type I PLP-dependent aspartate aminotransferase-like (Major domain)"/>
    <property type="match status" value="1"/>
</dbReference>
<keyword evidence="4 15" id="KW-0808">Transferase</keyword>
<dbReference type="GO" id="GO:0004760">
    <property type="term" value="F:L-serine-pyruvate transaminase activity"/>
    <property type="evidence" value="ECO:0007669"/>
    <property type="project" value="TreeGrafter"/>
</dbReference>
<feature type="domain" description="Aminotransferase class V" evidence="14">
    <location>
        <begin position="59"/>
        <end position="335"/>
    </location>
</feature>
<dbReference type="Proteomes" id="UP000540909">
    <property type="component" value="Unassembled WGS sequence"/>
</dbReference>
<organism evidence="15 16">
    <name type="scientific">Rhizobium esperanzae</name>
    <dbReference type="NCBI Taxonomy" id="1967781"/>
    <lineage>
        <taxon>Bacteria</taxon>
        <taxon>Pseudomonadati</taxon>
        <taxon>Pseudomonadota</taxon>
        <taxon>Alphaproteobacteria</taxon>
        <taxon>Hyphomicrobiales</taxon>
        <taxon>Rhizobiaceae</taxon>
        <taxon>Rhizobium/Agrobacterium group</taxon>
        <taxon>Rhizobium</taxon>
    </lineage>
</organism>
<evidence type="ECO:0000256" key="12">
    <source>
        <dbReference type="RuleBase" id="RU004075"/>
    </source>
</evidence>
<dbReference type="PANTHER" id="PTHR21152">
    <property type="entry name" value="AMINOTRANSFERASE CLASS V"/>
    <property type="match status" value="1"/>
</dbReference>
<keyword evidence="15" id="KW-0670">Pyruvate</keyword>
<sequence length="421" mass="45460">MFALYFLASYEKKYKIALADRSRIVTHSRGGLYVTDQNPIFIPGPTNIPDRIRNAMNRQTVDHRSPKFSELFGSVLQDLKTVFKTSKGTVFAFPSTGTGGWEAAIENTLAPGDKVLAARHGVFSHRWIEMCQRHGLDVEVIESEWGNPAPAETFAERLAADKAGAIKAVLVTHNETATGVRSDIAAVRQALDRAGHGALLLADGVSSIASMNFEMDAWGVDVAVSGSQKGFMLPAGLALVAVSEKALELSRVSKTARCFFDFQEMLKANKAGGYPYTPALQHFYGLRESLDMLSEEGLDRVFARHRRAADAVRAAVSGWGLELCSKSAPHHSDTISAVYVPAGFDSNVLTDLVLKKYNVSFGIGLGQMNGRAFRIGHLGSITDTMILGGLATIEMAMNELGYPVALGSGTTAAQQLFAQRS</sequence>
<dbReference type="FunFam" id="3.40.640.10:FF:000054">
    <property type="entry name" value="Serine--glyoxylate aminotransferase"/>
    <property type="match status" value="1"/>
</dbReference>
<comment type="pathway">
    <text evidence="6">One-carbon metabolism; formaldehyde assimilation via serine pathway.</text>
</comment>
<keyword evidence="5 11" id="KW-0663">Pyridoxal phosphate</keyword>
<name>A0A7W6R1I8_9HYPH</name>
<comment type="cofactor">
    <cofactor evidence="1 11 13">
        <name>pyridoxal 5'-phosphate</name>
        <dbReference type="ChEBI" id="CHEBI:597326"/>
    </cofactor>
</comment>